<dbReference type="PROSITE" id="PS51910">
    <property type="entry name" value="GH18_2"/>
    <property type="match status" value="1"/>
</dbReference>
<sequence length="588" mass="66103">MRHSQHYRYNLRPKRRKSRLKLFCIVAFTATILIAGVFAWLPSTRHITPTWRTIKHPIFIHGELMKYEAKGEGKSLKLPLPVIRDYIDPSIIYEEPSNSVIMTTRRDLVQLTMDHTKAKRNNKSFNLDTAPTTIDEIQYIPVSLLEELYGIEVRISTTTGALLVMKAGEEIQAATLIAEDSNAGANSKPSSKDSKAKVPLRERESIHSPIVEDVDSDTTLRILSSKGDWSYVQSPAGYIGYIPKKNLSVIQAKRIPNLAKLSDPAMEKWAGKKINMTWEAVYQSPIKPTQVGTLPGVNVVSPTWFQLKDGEGNVQSKADLEYVTWAHKQGMQVWGLYSNGFNPDWTTTALSSFEHRLHSITQLIQQAKLYKLDGLNLDFENVYTKDKDNVTQFVRELMPMAKAEGLIISMDVTPKSNSEMWSKFLDRGPLGQSLDYMIVMAYDEHWAASPIAGSVASLPWVKTVTERILTQDHVPADKLILGIPLYARIWSETTKDGKTNMSSKAVGMNKTQEIIKKYALHPTIDHQSGQNYVEYTEDGALKKIWLEDALSLKSRVALAKDLKLAGVASWTRALASTEAWDALAEIIQ</sequence>
<dbReference type="PANTHER" id="PTHR46066:SF2">
    <property type="entry name" value="CHITINASE DOMAIN-CONTAINING PROTEIN 1"/>
    <property type="match status" value="1"/>
</dbReference>
<protein>
    <submittedName>
        <fullName evidence="5">Spore germination protein YaaH</fullName>
    </submittedName>
</protein>
<dbReference type="Gene3D" id="3.20.20.80">
    <property type="entry name" value="Glycosidases"/>
    <property type="match status" value="1"/>
</dbReference>
<keyword evidence="2" id="KW-1133">Transmembrane helix</keyword>
<reference evidence="5 6" key="1">
    <citation type="submission" date="2021-03" db="EMBL/GenBank/DDBJ databases">
        <title>Genomic Encyclopedia of Type Strains, Phase IV (KMG-IV): sequencing the most valuable type-strain genomes for metagenomic binning, comparative biology and taxonomic classification.</title>
        <authorList>
            <person name="Goeker M."/>
        </authorList>
    </citation>
    <scope>NUCLEOTIDE SEQUENCE [LARGE SCALE GENOMIC DNA]</scope>
    <source>
        <strain evidence="5 6">DSM 26806</strain>
    </source>
</reference>
<feature type="region of interest" description="Disordered" evidence="1">
    <location>
        <begin position="182"/>
        <end position="202"/>
    </location>
</feature>
<accession>A0ABS4JLA3</accession>
<dbReference type="RefSeq" id="WP_245339432.1">
    <property type="nucleotide sequence ID" value="NZ_JAGGLD010000008.1"/>
</dbReference>
<dbReference type="PROSITE" id="PS51781">
    <property type="entry name" value="SH3B"/>
    <property type="match status" value="1"/>
</dbReference>
<evidence type="ECO:0000259" key="3">
    <source>
        <dbReference type="PROSITE" id="PS51781"/>
    </source>
</evidence>
<keyword evidence="2" id="KW-0472">Membrane</keyword>
<dbReference type="Pfam" id="PF08239">
    <property type="entry name" value="SH3_3"/>
    <property type="match status" value="1"/>
</dbReference>
<comment type="caution">
    <text evidence="5">The sequence shown here is derived from an EMBL/GenBank/DDBJ whole genome shotgun (WGS) entry which is preliminary data.</text>
</comment>
<gene>
    <name evidence="5" type="ORF">J2Z69_003563</name>
</gene>
<dbReference type="PANTHER" id="PTHR46066">
    <property type="entry name" value="CHITINASE DOMAIN-CONTAINING PROTEIN 1 FAMILY MEMBER"/>
    <property type="match status" value="1"/>
</dbReference>
<dbReference type="SUPFAM" id="SSF55383">
    <property type="entry name" value="Copper amine oxidase, domain N"/>
    <property type="match status" value="1"/>
</dbReference>
<evidence type="ECO:0000313" key="5">
    <source>
        <dbReference type="EMBL" id="MBP2002490.1"/>
    </source>
</evidence>
<keyword evidence="6" id="KW-1185">Reference proteome</keyword>
<dbReference type="Pfam" id="PF00704">
    <property type="entry name" value="Glyco_hydro_18"/>
    <property type="match status" value="1"/>
</dbReference>
<dbReference type="EMBL" id="JAGGLD010000008">
    <property type="protein sequence ID" value="MBP2002490.1"/>
    <property type="molecule type" value="Genomic_DNA"/>
</dbReference>
<feature type="domain" description="GH18" evidence="4">
    <location>
        <begin position="272"/>
        <end position="588"/>
    </location>
</feature>
<evidence type="ECO:0000259" key="4">
    <source>
        <dbReference type="PROSITE" id="PS51910"/>
    </source>
</evidence>
<organism evidence="5 6">
    <name type="scientific">Paenibacillus shirakamiensis</name>
    <dbReference type="NCBI Taxonomy" id="1265935"/>
    <lineage>
        <taxon>Bacteria</taxon>
        <taxon>Bacillati</taxon>
        <taxon>Bacillota</taxon>
        <taxon>Bacilli</taxon>
        <taxon>Bacillales</taxon>
        <taxon>Paenibacillaceae</taxon>
        <taxon>Paenibacillus</taxon>
    </lineage>
</organism>
<proteinExistence type="predicted"/>
<dbReference type="SUPFAM" id="SSF51445">
    <property type="entry name" value="(Trans)glycosidases"/>
    <property type="match status" value="1"/>
</dbReference>
<feature type="domain" description="SH3b" evidence="3">
    <location>
        <begin position="185"/>
        <end position="251"/>
    </location>
</feature>
<dbReference type="Gene3D" id="3.10.50.10">
    <property type="match status" value="1"/>
</dbReference>
<dbReference type="InterPro" id="IPR036582">
    <property type="entry name" value="Mao_N_sf"/>
</dbReference>
<dbReference type="InterPro" id="IPR003646">
    <property type="entry name" value="SH3-like_bac-type"/>
</dbReference>
<name>A0ABS4JLA3_9BACL</name>
<dbReference type="Gene3D" id="2.30.30.40">
    <property type="entry name" value="SH3 Domains"/>
    <property type="match status" value="1"/>
</dbReference>
<dbReference type="Pfam" id="PF07833">
    <property type="entry name" value="Cu_amine_oxidN1"/>
    <property type="match status" value="1"/>
</dbReference>
<dbReference type="Gene3D" id="3.30.457.10">
    <property type="entry name" value="Copper amine oxidase-like, N-terminal domain"/>
    <property type="match status" value="1"/>
</dbReference>
<dbReference type="SMART" id="SM00636">
    <property type="entry name" value="Glyco_18"/>
    <property type="match status" value="1"/>
</dbReference>
<feature type="compositionally biased region" description="Basic and acidic residues" evidence="1">
    <location>
        <begin position="190"/>
        <end position="202"/>
    </location>
</feature>
<evidence type="ECO:0000256" key="2">
    <source>
        <dbReference type="SAM" id="Phobius"/>
    </source>
</evidence>
<feature type="transmembrane region" description="Helical" evidence="2">
    <location>
        <begin position="20"/>
        <end position="41"/>
    </location>
</feature>
<dbReference type="InterPro" id="IPR001223">
    <property type="entry name" value="Glyco_hydro18_cat"/>
</dbReference>
<evidence type="ECO:0000313" key="6">
    <source>
        <dbReference type="Proteomes" id="UP001519288"/>
    </source>
</evidence>
<dbReference type="Proteomes" id="UP001519288">
    <property type="component" value="Unassembled WGS sequence"/>
</dbReference>
<dbReference type="InterPro" id="IPR012854">
    <property type="entry name" value="Cu_amine_oxidase-like_N"/>
</dbReference>
<keyword evidence="2" id="KW-0812">Transmembrane</keyword>
<dbReference type="InterPro" id="IPR029070">
    <property type="entry name" value="Chitinase_insertion_sf"/>
</dbReference>
<evidence type="ECO:0000256" key="1">
    <source>
        <dbReference type="SAM" id="MobiDB-lite"/>
    </source>
</evidence>
<dbReference type="InterPro" id="IPR017853">
    <property type="entry name" value="GH"/>
</dbReference>
<dbReference type="InterPro" id="IPR011583">
    <property type="entry name" value="Chitinase_II/V-like_cat"/>
</dbReference>